<dbReference type="Proteomes" id="UP000292302">
    <property type="component" value="Unassembled WGS sequence"/>
</dbReference>
<evidence type="ECO:0000259" key="1">
    <source>
        <dbReference type="Pfam" id="PF20093"/>
    </source>
</evidence>
<dbReference type="OrthoDB" id="3078443at2"/>
<name>A0A4Q9QNJ5_9GAMM</name>
<reference evidence="2 3" key="1">
    <citation type="submission" date="2018-06" db="EMBL/GenBank/DDBJ databases">
        <title>Three novel Pseudomonas species isolated from symptomatic oak.</title>
        <authorList>
            <person name="Bueno-Gonzalez V."/>
            <person name="Brady C."/>
        </authorList>
    </citation>
    <scope>NUCLEOTIDE SEQUENCE [LARGE SCALE GENOMIC DNA]</scope>
    <source>
        <strain evidence="2 3">P9A</strain>
    </source>
</reference>
<dbReference type="Pfam" id="PF20093">
    <property type="entry name" value="DUF6484"/>
    <property type="match status" value="1"/>
</dbReference>
<dbReference type="AlphaFoldDB" id="A0A4Q9QNJ5"/>
<dbReference type="RefSeq" id="WP_131179279.1">
    <property type="nucleotide sequence ID" value="NZ_QJUI01000005.1"/>
</dbReference>
<proteinExistence type="predicted"/>
<evidence type="ECO:0000313" key="2">
    <source>
        <dbReference type="EMBL" id="TBU81477.1"/>
    </source>
</evidence>
<organism evidence="2 3">
    <name type="scientific">Phytopseudomonas daroniae</name>
    <dbReference type="NCBI Taxonomy" id="2487519"/>
    <lineage>
        <taxon>Bacteria</taxon>
        <taxon>Pseudomonadati</taxon>
        <taxon>Pseudomonadota</taxon>
        <taxon>Gammaproteobacteria</taxon>
        <taxon>Pseudomonadales</taxon>
        <taxon>Pseudomonadaceae</taxon>
        <taxon>Phytopseudomonas</taxon>
    </lineage>
</organism>
<comment type="caution">
    <text evidence="2">The sequence shown here is derived from an EMBL/GenBank/DDBJ whole genome shotgun (WGS) entry which is preliminary data.</text>
</comment>
<evidence type="ECO:0000313" key="3">
    <source>
        <dbReference type="Proteomes" id="UP000292302"/>
    </source>
</evidence>
<feature type="domain" description="DUF6484" evidence="1">
    <location>
        <begin position="21"/>
        <end position="81"/>
    </location>
</feature>
<accession>A0A4Q9QNJ5</accession>
<keyword evidence="3" id="KW-1185">Reference proteome</keyword>
<gene>
    <name evidence="2" type="ORF">DNK06_06765</name>
</gene>
<sequence>MTVQHHTSASPAATRLDGVVIGVLLDVPQAASPVVAFPGCPSDTGIAATTTTALSREDIGAQVALMFVAGDPSQPLVIGRIQRLPQTPAPVPAAVAHMDGERLELSAEREIVLRCGRASITLTREGKVLIKGTYLSSRSSGVNRVKGGSVQIN</sequence>
<dbReference type="InterPro" id="IPR045506">
    <property type="entry name" value="DUF6484"/>
</dbReference>
<dbReference type="EMBL" id="QJUI01000005">
    <property type="protein sequence ID" value="TBU81477.1"/>
    <property type="molecule type" value="Genomic_DNA"/>
</dbReference>
<protein>
    <recommendedName>
        <fullName evidence="1">DUF6484 domain-containing protein</fullName>
    </recommendedName>
</protein>